<dbReference type="AlphaFoldDB" id="A0A7W7F7Z6"/>
<dbReference type="GO" id="GO:0006313">
    <property type="term" value="P:DNA transposition"/>
    <property type="evidence" value="ECO:0007669"/>
    <property type="project" value="InterPro"/>
</dbReference>
<dbReference type="GO" id="GO:0004803">
    <property type="term" value="F:transposase activity"/>
    <property type="evidence" value="ECO:0007669"/>
    <property type="project" value="InterPro"/>
</dbReference>
<comment type="caution">
    <text evidence="1">The sequence shown here is derived from an EMBL/GenBank/DDBJ whole genome shotgun (WGS) entry which is preliminary data.</text>
</comment>
<accession>A0A7W7F7Z6</accession>
<dbReference type="Pfam" id="PF01527">
    <property type="entry name" value="HTH_Tnp_1"/>
    <property type="match status" value="1"/>
</dbReference>
<dbReference type="InterPro" id="IPR036388">
    <property type="entry name" value="WH-like_DNA-bd_sf"/>
</dbReference>
<dbReference type="EMBL" id="JACHNZ010000084">
    <property type="protein sequence ID" value="MBB4633981.1"/>
    <property type="molecule type" value="Genomic_DNA"/>
</dbReference>
<dbReference type="InterPro" id="IPR002514">
    <property type="entry name" value="Transposase_8"/>
</dbReference>
<dbReference type="Gene3D" id="1.10.10.10">
    <property type="entry name" value="Winged helix-like DNA-binding domain superfamily/Winged helix DNA-binding domain"/>
    <property type="match status" value="1"/>
</dbReference>
<dbReference type="Proteomes" id="UP000566324">
    <property type="component" value="Unassembled WGS sequence"/>
</dbReference>
<sequence>MSKTTNKFAPEVRERAVRMVFDHERDHPSRWAAVVSIAEKIGCVPQTLHEWVKKAEVNSGKRAGVPTEVADKVKALEREVRELRQANEILRKASAYFAQAELDRPFRR</sequence>
<dbReference type="SUPFAM" id="SSF46689">
    <property type="entry name" value="Homeodomain-like"/>
    <property type="match status" value="1"/>
</dbReference>
<evidence type="ECO:0000313" key="1">
    <source>
        <dbReference type="EMBL" id="MBB4633981.1"/>
    </source>
</evidence>
<proteinExistence type="predicted"/>
<organism evidence="1 2">
    <name type="scientific">Sphingosinicella soli</name>
    <dbReference type="NCBI Taxonomy" id="333708"/>
    <lineage>
        <taxon>Bacteria</taxon>
        <taxon>Pseudomonadati</taxon>
        <taxon>Pseudomonadota</taxon>
        <taxon>Alphaproteobacteria</taxon>
        <taxon>Sphingomonadales</taxon>
        <taxon>Sphingosinicellaceae</taxon>
        <taxon>Sphingosinicella</taxon>
    </lineage>
</organism>
<keyword evidence="2" id="KW-1185">Reference proteome</keyword>
<dbReference type="GO" id="GO:0003677">
    <property type="term" value="F:DNA binding"/>
    <property type="evidence" value="ECO:0007669"/>
    <property type="project" value="InterPro"/>
</dbReference>
<evidence type="ECO:0000313" key="2">
    <source>
        <dbReference type="Proteomes" id="UP000566324"/>
    </source>
</evidence>
<protein>
    <submittedName>
        <fullName evidence="1">Transposase-like protein</fullName>
    </submittedName>
</protein>
<dbReference type="InterPro" id="IPR009057">
    <property type="entry name" value="Homeodomain-like_sf"/>
</dbReference>
<gene>
    <name evidence="1" type="ORF">GGQ98_003640</name>
</gene>
<reference evidence="1 2" key="1">
    <citation type="submission" date="2020-08" db="EMBL/GenBank/DDBJ databases">
        <title>Genomic Encyclopedia of Type Strains, Phase IV (KMG-IV): sequencing the most valuable type-strain genomes for metagenomic binning, comparative biology and taxonomic classification.</title>
        <authorList>
            <person name="Goeker M."/>
        </authorList>
    </citation>
    <scope>NUCLEOTIDE SEQUENCE [LARGE SCALE GENOMIC DNA]</scope>
    <source>
        <strain evidence="1 2">DSM 17328</strain>
    </source>
</reference>
<name>A0A7W7F7Z6_9SPHN</name>